<evidence type="ECO:0000313" key="3">
    <source>
        <dbReference type="Proteomes" id="UP000198956"/>
    </source>
</evidence>
<accession>A0A1G7ZGM4</accession>
<dbReference type="OrthoDB" id="2085574at2"/>
<dbReference type="RefSeq" id="WP_091260340.1">
    <property type="nucleotide sequence ID" value="NZ_FNDE01000010.1"/>
</dbReference>
<evidence type="ECO:0000256" key="1">
    <source>
        <dbReference type="SAM" id="SignalP"/>
    </source>
</evidence>
<organism evidence="2 3">
    <name type="scientific">Aneurinibacillus thermoaerophilus</name>
    <dbReference type="NCBI Taxonomy" id="143495"/>
    <lineage>
        <taxon>Bacteria</taxon>
        <taxon>Bacillati</taxon>
        <taxon>Bacillota</taxon>
        <taxon>Bacilli</taxon>
        <taxon>Bacillales</taxon>
        <taxon>Paenibacillaceae</taxon>
        <taxon>Aneurinibacillus group</taxon>
        <taxon>Aneurinibacillus</taxon>
    </lineage>
</organism>
<dbReference type="EMBL" id="FNDE01000010">
    <property type="protein sequence ID" value="SDH07901.1"/>
    <property type="molecule type" value="Genomic_DNA"/>
</dbReference>
<sequence length="221" mass="23931">MKNLRKLLLVTPLAFSLVLPTTGVLAGESNDAHVKVAEVEAPKLELTQEKKEDLYNQYVKIVADVAAQYPDSGISINPLDTFKDEYFMSPEDYRAFAVNLATSSIVVAPETPSDVITPFATGSKTKYAQITFGSSSREIAVTGTFTIDHFLGRMGFTGIKSLSSQSADSRGTWRQGGYNGKILDAGETMNVSVGGTYSENGMSKPYNFDLEFYCSGTGEIS</sequence>
<feature type="chain" id="PRO_5011478149" evidence="1">
    <location>
        <begin position="27"/>
        <end position="221"/>
    </location>
</feature>
<name>A0A1G7ZGM4_ANETH</name>
<dbReference type="AlphaFoldDB" id="A0A1G7ZGM4"/>
<feature type="signal peptide" evidence="1">
    <location>
        <begin position="1"/>
        <end position="26"/>
    </location>
</feature>
<gene>
    <name evidence="2" type="ORF">SAMN04489735_101094</name>
</gene>
<keyword evidence="1" id="KW-0732">Signal</keyword>
<dbReference type="Proteomes" id="UP000198956">
    <property type="component" value="Unassembled WGS sequence"/>
</dbReference>
<evidence type="ECO:0000313" key="2">
    <source>
        <dbReference type="EMBL" id="SDH07901.1"/>
    </source>
</evidence>
<reference evidence="2 3" key="1">
    <citation type="submission" date="2016-10" db="EMBL/GenBank/DDBJ databases">
        <authorList>
            <person name="de Groot N.N."/>
        </authorList>
    </citation>
    <scope>NUCLEOTIDE SEQUENCE [LARGE SCALE GENOMIC DNA]</scope>
    <source>
        <strain evidence="2 3">L 420-91</strain>
    </source>
</reference>
<protein>
    <submittedName>
        <fullName evidence="2">Uncharacterized protein</fullName>
    </submittedName>
</protein>
<proteinExistence type="predicted"/>